<comment type="caution">
    <text evidence="1">The sequence shown here is derived from an EMBL/GenBank/DDBJ whole genome shotgun (WGS) entry which is preliminary data.</text>
</comment>
<name>A0AAV0XAE3_9HEMI</name>
<dbReference type="AlphaFoldDB" id="A0AAV0XAE3"/>
<reference evidence="1 2" key="1">
    <citation type="submission" date="2023-01" db="EMBL/GenBank/DDBJ databases">
        <authorList>
            <person name="Whitehead M."/>
        </authorList>
    </citation>
    <scope>NUCLEOTIDE SEQUENCE [LARGE SCALE GENOMIC DNA]</scope>
</reference>
<keyword evidence="2" id="KW-1185">Reference proteome</keyword>
<gene>
    <name evidence="1" type="ORF">MEUPH1_LOCUS20073</name>
</gene>
<protein>
    <submittedName>
        <fullName evidence="1">Uncharacterized protein</fullName>
    </submittedName>
</protein>
<dbReference type="EMBL" id="CARXXK010000004">
    <property type="protein sequence ID" value="CAI6365345.1"/>
    <property type="molecule type" value="Genomic_DNA"/>
</dbReference>
<organism evidence="1 2">
    <name type="scientific">Macrosiphum euphorbiae</name>
    <name type="common">potato aphid</name>
    <dbReference type="NCBI Taxonomy" id="13131"/>
    <lineage>
        <taxon>Eukaryota</taxon>
        <taxon>Metazoa</taxon>
        <taxon>Ecdysozoa</taxon>
        <taxon>Arthropoda</taxon>
        <taxon>Hexapoda</taxon>
        <taxon>Insecta</taxon>
        <taxon>Pterygota</taxon>
        <taxon>Neoptera</taxon>
        <taxon>Paraneoptera</taxon>
        <taxon>Hemiptera</taxon>
        <taxon>Sternorrhyncha</taxon>
        <taxon>Aphidomorpha</taxon>
        <taxon>Aphidoidea</taxon>
        <taxon>Aphididae</taxon>
        <taxon>Macrosiphini</taxon>
        <taxon>Macrosiphum</taxon>
    </lineage>
</organism>
<dbReference type="Proteomes" id="UP001160148">
    <property type="component" value="Unassembled WGS sequence"/>
</dbReference>
<accession>A0AAV0XAE3</accession>
<sequence length="78" mass="8841">MCSIITHYIHRYVHSPIQLVPMDSSLIISYRSPPLATYLDMSNVYFLSGLIGSYDGNLHSEQRIVADFTLDPTAFFLS</sequence>
<proteinExistence type="predicted"/>
<evidence type="ECO:0000313" key="1">
    <source>
        <dbReference type="EMBL" id="CAI6365345.1"/>
    </source>
</evidence>
<evidence type="ECO:0000313" key="2">
    <source>
        <dbReference type="Proteomes" id="UP001160148"/>
    </source>
</evidence>